<protein>
    <submittedName>
        <fullName evidence="1">Uncharacterized protein</fullName>
    </submittedName>
</protein>
<dbReference type="EMBL" id="MU001498">
    <property type="protein sequence ID" value="KAF2446376.1"/>
    <property type="molecule type" value="Genomic_DNA"/>
</dbReference>
<comment type="caution">
    <text evidence="1">The sequence shown here is derived from an EMBL/GenBank/DDBJ whole genome shotgun (WGS) entry which is preliminary data.</text>
</comment>
<sequence>MIVGLKAGTRVSHRTSCCCGTLVGVVHEWFIAKSIHTMRLYIFFSVGLRYASARLQENEDQNEPTTAIITSSALACTTGEAKSQWDSCSASIFKEIDKCKADDLDCACSHANVGFKYDLPYLYNTIHAHLNFLPDMLSTSLDLLLPQKKYV</sequence>
<dbReference type="OrthoDB" id="3796644at2759"/>
<proteinExistence type="predicted"/>
<gene>
    <name evidence="1" type="ORF">P171DRAFT_258430</name>
</gene>
<accession>A0A9P4UDI5</accession>
<dbReference type="AlphaFoldDB" id="A0A9P4UDI5"/>
<name>A0A9P4UDI5_9PLEO</name>
<keyword evidence="2" id="KW-1185">Reference proteome</keyword>
<reference evidence="1" key="1">
    <citation type="journal article" date="2020" name="Stud. Mycol.">
        <title>101 Dothideomycetes genomes: a test case for predicting lifestyles and emergence of pathogens.</title>
        <authorList>
            <person name="Haridas S."/>
            <person name="Albert R."/>
            <person name="Binder M."/>
            <person name="Bloem J."/>
            <person name="Labutti K."/>
            <person name="Salamov A."/>
            <person name="Andreopoulos B."/>
            <person name="Baker S."/>
            <person name="Barry K."/>
            <person name="Bills G."/>
            <person name="Bluhm B."/>
            <person name="Cannon C."/>
            <person name="Castanera R."/>
            <person name="Culley D."/>
            <person name="Daum C."/>
            <person name="Ezra D."/>
            <person name="Gonzalez J."/>
            <person name="Henrissat B."/>
            <person name="Kuo A."/>
            <person name="Liang C."/>
            <person name="Lipzen A."/>
            <person name="Lutzoni F."/>
            <person name="Magnuson J."/>
            <person name="Mondo S."/>
            <person name="Nolan M."/>
            <person name="Ohm R."/>
            <person name="Pangilinan J."/>
            <person name="Park H.-J."/>
            <person name="Ramirez L."/>
            <person name="Alfaro M."/>
            <person name="Sun H."/>
            <person name="Tritt A."/>
            <person name="Yoshinaga Y."/>
            <person name="Zwiers L.-H."/>
            <person name="Turgeon B."/>
            <person name="Goodwin S."/>
            <person name="Spatafora J."/>
            <person name="Crous P."/>
            <person name="Grigoriev I."/>
        </authorList>
    </citation>
    <scope>NUCLEOTIDE SEQUENCE</scope>
    <source>
        <strain evidence="1">CBS 690.94</strain>
    </source>
</reference>
<organism evidence="1 2">
    <name type="scientific">Karstenula rhodostoma CBS 690.94</name>
    <dbReference type="NCBI Taxonomy" id="1392251"/>
    <lineage>
        <taxon>Eukaryota</taxon>
        <taxon>Fungi</taxon>
        <taxon>Dikarya</taxon>
        <taxon>Ascomycota</taxon>
        <taxon>Pezizomycotina</taxon>
        <taxon>Dothideomycetes</taxon>
        <taxon>Pleosporomycetidae</taxon>
        <taxon>Pleosporales</taxon>
        <taxon>Massarineae</taxon>
        <taxon>Didymosphaeriaceae</taxon>
        <taxon>Karstenula</taxon>
    </lineage>
</organism>
<evidence type="ECO:0000313" key="1">
    <source>
        <dbReference type="EMBL" id="KAF2446376.1"/>
    </source>
</evidence>
<dbReference type="Proteomes" id="UP000799764">
    <property type="component" value="Unassembled WGS sequence"/>
</dbReference>
<evidence type="ECO:0000313" key="2">
    <source>
        <dbReference type="Proteomes" id="UP000799764"/>
    </source>
</evidence>